<name>A0A8S1DSB1_9INSE</name>
<accession>A0A8S1DSB1</accession>
<feature type="region of interest" description="Disordered" evidence="1">
    <location>
        <begin position="92"/>
        <end position="115"/>
    </location>
</feature>
<evidence type="ECO:0000313" key="2">
    <source>
        <dbReference type="EMBL" id="CAB3381038.1"/>
    </source>
</evidence>
<protein>
    <submittedName>
        <fullName evidence="2">Uncharacterized protein</fullName>
    </submittedName>
</protein>
<evidence type="ECO:0000313" key="3">
    <source>
        <dbReference type="Proteomes" id="UP000494165"/>
    </source>
</evidence>
<gene>
    <name evidence="2" type="ORF">CLODIP_2_CD13908</name>
</gene>
<sequence length="115" mass="11762">MEPVRDFAAPPRFLGPPVKAGEPIPSPAPPHAYERMVAAQVQTQEGQPDPNGPAVCGMALHDPAHLPLGAGGPAPPVLEETPVLAVCPPRLPLGAGGPAPRKGAPVIQDDIKEKA</sequence>
<evidence type="ECO:0000256" key="1">
    <source>
        <dbReference type="SAM" id="MobiDB-lite"/>
    </source>
</evidence>
<dbReference type="Proteomes" id="UP000494165">
    <property type="component" value="Unassembled WGS sequence"/>
</dbReference>
<keyword evidence="3" id="KW-1185">Reference proteome</keyword>
<reference evidence="2 3" key="1">
    <citation type="submission" date="2020-04" db="EMBL/GenBank/DDBJ databases">
        <authorList>
            <person name="Alioto T."/>
            <person name="Alioto T."/>
            <person name="Gomez Garrido J."/>
        </authorList>
    </citation>
    <scope>NUCLEOTIDE SEQUENCE [LARGE SCALE GENOMIC DNA]</scope>
</reference>
<dbReference type="EMBL" id="CADEPI010000222">
    <property type="protein sequence ID" value="CAB3381038.1"/>
    <property type="molecule type" value="Genomic_DNA"/>
</dbReference>
<organism evidence="2 3">
    <name type="scientific">Cloeon dipterum</name>
    <dbReference type="NCBI Taxonomy" id="197152"/>
    <lineage>
        <taxon>Eukaryota</taxon>
        <taxon>Metazoa</taxon>
        <taxon>Ecdysozoa</taxon>
        <taxon>Arthropoda</taxon>
        <taxon>Hexapoda</taxon>
        <taxon>Insecta</taxon>
        <taxon>Pterygota</taxon>
        <taxon>Palaeoptera</taxon>
        <taxon>Ephemeroptera</taxon>
        <taxon>Pisciforma</taxon>
        <taxon>Baetidae</taxon>
        <taxon>Cloeon</taxon>
    </lineage>
</organism>
<comment type="caution">
    <text evidence="2">The sequence shown here is derived from an EMBL/GenBank/DDBJ whole genome shotgun (WGS) entry which is preliminary data.</text>
</comment>
<proteinExistence type="predicted"/>
<dbReference type="AlphaFoldDB" id="A0A8S1DSB1"/>
<feature type="region of interest" description="Disordered" evidence="1">
    <location>
        <begin position="1"/>
        <end position="29"/>
    </location>
</feature>